<dbReference type="EMBL" id="LRXL01000052">
    <property type="protein sequence ID" value="OAB76113.1"/>
    <property type="molecule type" value="Genomic_DNA"/>
</dbReference>
<name>A0A167F276_9FLAO</name>
<dbReference type="RefSeq" id="WP_068593369.1">
    <property type="nucleotide sequence ID" value="NZ_LRXL01000052.1"/>
</dbReference>
<evidence type="ECO:0000313" key="2">
    <source>
        <dbReference type="Proteomes" id="UP000077013"/>
    </source>
</evidence>
<organism evidence="1 2">
    <name type="scientific">Cochleicola gelatinilyticus</name>
    <dbReference type="NCBI Taxonomy" id="1763537"/>
    <lineage>
        <taxon>Bacteria</taxon>
        <taxon>Pseudomonadati</taxon>
        <taxon>Bacteroidota</taxon>
        <taxon>Flavobacteriia</taxon>
        <taxon>Flavobacteriales</taxon>
        <taxon>Flavobacteriaceae</taxon>
        <taxon>Cochleicola</taxon>
    </lineage>
</organism>
<dbReference type="Proteomes" id="UP000077013">
    <property type="component" value="Unassembled WGS sequence"/>
</dbReference>
<dbReference type="GO" id="GO:0033104">
    <property type="term" value="C:type VI protein secretion system complex"/>
    <property type="evidence" value="ECO:0007669"/>
    <property type="project" value="InterPro"/>
</dbReference>
<dbReference type="STRING" id="1763537.ULVI_13730"/>
<comment type="caution">
    <text evidence="1">The sequence shown here is derived from an EMBL/GenBank/DDBJ whole genome shotgun (WGS) entry which is preliminary data.</text>
</comment>
<dbReference type="Pfam" id="PF17642">
    <property type="entry name" value="TssD"/>
    <property type="match status" value="1"/>
</dbReference>
<protein>
    <submittedName>
        <fullName evidence="1">Uncharacterized protein</fullName>
    </submittedName>
</protein>
<accession>A0A167F276</accession>
<dbReference type="SUPFAM" id="SSF55486">
    <property type="entry name" value="Metalloproteases ('zincins'), catalytic domain"/>
    <property type="match status" value="1"/>
</dbReference>
<evidence type="ECO:0000313" key="1">
    <source>
        <dbReference type="EMBL" id="OAB76113.1"/>
    </source>
</evidence>
<dbReference type="OrthoDB" id="6717961at2"/>
<gene>
    <name evidence="1" type="ORF">ULVI_13730</name>
</gene>
<keyword evidence="2" id="KW-1185">Reference proteome</keyword>
<reference evidence="1 2" key="1">
    <citation type="submission" date="2016-02" db="EMBL/GenBank/DDBJ databases">
        <title>Ulvibacter sp. LPB0005, isolated from Thais luteostoma.</title>
        <authorList>
            <person name="Shin S.-K."/>
            <person name="Yi H."/>
        </authorList>
    </citation>
    <scope>NUCLEOTIDE SEQUENCE [LARGE SCALE GENOMIC DNA]</scope>
    <source>
        <strain evidence="1 2">LPB0005</strain>
    </source>
</reference>
<dbReference type="InterPro" id="IPR041408">
    <property type="entry name" value="Hcp_Tssd"/>
</dbReference>
<dbReference type="AlphaFoldDB" id="A0A167F276"/>
<proteinExistence type="predicted"/>
<sequence>MSFKAKLFIEDQERNILDAHLLYHRFSDLNGKPTSNPIGGPLRFSIESTGNDSLFYENMFSPSLQCQGEIIFYKRDGLSTLFKIEFANAHFLGLEENFSASGDEPLHMNITIGWGIIKVRGIVFEEYWNPNNPFLAQAAPTEIGVESPTISSIQWTENTSEETIKEATYGSNVALLGRIENPQGGSATVHIEKEDRTEFKKGVKQLTFEGTVSESGRIDISSIQIEEVWKEFKNVEKDKLIASITYENQKKKSSPIEILPAPKVIVHFRPRASWKGEYGFDWIRKGDTKLDGDVDYKTLVGKYGKVYATQPSAVFTKDEKKHKHLADNVFETITITDKKDSKGNTEDYSIPFLNLYKNPTDKNTYPAELEILSEVIDTEPVKIVLKYHKDFLKVTNAANTITEEADFKFIELEKKSVTSKTKKDGTVTTGKLNSEKLTIECIKNIDKDQYIEVLAVTKVDGKEEKTLAGKLKVLANHKGNRRIANVVFVNVLANINGEAKGKEPVGISSADIKSQKEYLSPFLRQALVQPNVKNTDLNLSGDAVLNKDYVLKFGSRNIFSKYNVTNSAGDDLVTYLKSQFTKDKANAIYKDYFVVFFLGNGGGREKASGKIVHLGGHANGIPSKECIMYKNPQPFFVAHELMHCMNLYHSFDNNGDYTFKIGQTENIMDYSHMTQYAGSKKITQISTWKWQWDILKTQTTEES</sequence>